<evidence type="ECO:0000313" key="2">
    <source>
        <dbReference type="EMBL" id="KAG6464361.1"/>
    </source>
</evidence>
<feature type="domain" description="Nup54 C-terminal interacting" evidence="1">
    <location>
        <begin position="38"/>
        <end position="70"/>
    </location>
</feature>
<evidence type="ECO:0000313" key="3">
    <source>
        <dbReference type="Proteomes" id="UP000791440"/>
    </source>
</evidence>
<reference evidence="2" key="1">
    <citation type="journal article" date="2016" name="Insect Biochem. Mol. Biol.">
        <title>Multifaceted biological insights from a draft genome sequence of the tobacco hornworm moth, Manduca sexta.</title>
        <authorList>
            <person name="Kanost M.R."/>
            <person name="Arrese E.L."/>
            <person name="Cao X."/>
            <person name="Chen Y.R."/>
            <person name="Chellapilla S."/>
            <person name="Goldsmith M.R."/>
            <person name="Grosse-Wilde E."/>
            <person name="Heckel D.G."/>
            <person name="Herndon N."/>
            <person name="Jiang H."/>
            <person name="Papanicolaou A."/>
            <person name="Qu J."/>
            <person name="Soulages J.L."/>
            <person name="Vogel H."/>
            <person name="Walters J."/>
            <person name="Waterhouse R.M."/>
            <person name="Ahn S.J."/>
            <person name="Almeida F.C."/>
            <person name="An C."/>
            <person name="Aqrawi P."/>
            <person name="Bretschneider A."/>
            <person name="Bryant W.B."/>
            <person name="Bucks S."/>
            <person name="Chao H."/>
            <person name="Chevignon G."/>
            <person name="Christen J.M."/>
            <person name="Clarke D.F."/>
            <person name="Dittmer N.T."/>
            <person name="Ferguson L.C.F."/>
            <person name="Garavelou S."/>
            <person name="Gordon K.H.J."/>
            <person name="Gunaratna R.T."/>
            <person name="Han Y."/>
            <person name="Hauser F."/>
            <person name="He Y."/>
            <person name="Heidel-Fischer H."/>
            <person name="Hirsh A."/>
            <person name="Hu Y."/>
            <person name="Jiang H."/>
            <person name="Kalra D."/>
            <person name="Klinner C."/>
            <person name="Konig C."/>
            <person name="Kovar C."/>
            <person name="Kroll A.R."/>
            <person name="Kuwar S.S."/>
            <person name="Lee S.L."/>
            <person name="Lehman R."/>
            <person name="Li K."/>
            <person name="Li Z."/>
            <person name="Liang H."/>
            <person name="Lovelace S."/>
            <person name="Lu Z."/>
            <person name="Mansfield J.H."/>
            <person name="McCulloch K.J."/>
            <person name="Mathew T."/>
            <person name="Morton B."/>
            <person name="Muzny D.M."/>
            <person name="Neunemann D."/>
            <person name="Ongeri F."/>
            <person name="Pauchet Y."/>
            <person name="Pu L.L."/>
            <person name="Pyrousis I."/>
            <person name="Rao X.J."/>
            <person name="Redding A."/>
            <person name="Roesel C."/>
            <person name="Sanchez-Gracia A."/>
            <person name="Schaack S."/>
            <person name="Shukla A."/>
            <person name="Tetreau G."/>
            <person name="Wang Y."/>
            <person name="Xiong G.H."/>
            <person name="Traut W."/>
            <person name="Walsh T.K."/>
            <person name="Worley K.C."/>
            <person name="Wu D."/>
            <person name="Wu W."/>
            <person name="Wu Y.Q."/>
            <person name="Zhang X."/>
            <person name="Zou Z."/>
            <person name="Zucker H."/>
            <person name="Briscoe A.D."/>
            <person name="Burmester T."/>
            <person name="Clem R.J."/>
            <person name="Feyereisen R."/>
            <person name="Grimmelikhuijzen C.J.P."/>
            <person name="Hamodrakas S.J."/>
            <person name="Hansson B.S."/>
            <person name="Huguet E."/>
            <person name="Jermiin L.S."/>
            <person name="Lan Q."/>
            <person name="Lehman H.K."/>
            <person name="Lorenzen M."/>
            <person name="Merzendorfer H."/>
            <person name="Michalopoulos I."/>
            <person name="Morton D.B."/>
            <person name="Muthukrishnan S."/>
            <person name="Oakeshott J.G."/>
            <person name="Palmer W."/>
            <person name="Park Y."/>
            <person name="Passarelli A.L."/>
            <person name="Rozas J."/>
            <person name="Schwartz L.M."/>
            <person name="Smith W."/>
            <person name="Southgate A."/>
            <person name="Vilcinskas A."/>
            <person name="Vogt R."/>
            <person name="Wang P."/>
            <person name="Werren J."/>
            <person name="Yu X.Q."/>
            <person name="Zhou J.J."/>
            <person name="Brown S.J."/>
            <person name="Scherer S.E."/>
            <person name="Richards S."/>
            <person name="Blissard G.W."/>
        </authorList>
    </citation>
    <scope>NUCLEOTIDE SEQUENCE</scope>
</reference>
<protein>
    <recommendedName>
        <fullName evidence="1">Nup54 C-terminal interacting domain-containing protein</fullName>
    </recommendedName>
</protein>
<dbReference type="Pfam" id="PF18437">
    <property type="entry name" value="Nup54_C"/>
    <property type="match status" value="1"/>
</dbReference>
<dbReference type="Proteomes" id="UP000791440">
    <property type="component" value="Unassembled WGS sequence"/>
</dbReference>
<dbReference type="EMBL" id="JH669150">
    <property type="protein sequence ID" value="KAG6464360.1"/>
    <property type="molecule type" value="Genomic_DNA"/>
</dbReference>
<gene>
    <name evidence="2" type="ORF">O3G_MSEX014462</name>
</gene>
<dbReference type="EMBL" id="JH669150">
    <property type="protein sequence ID" value="KAG6464361.1"/>
    <property type="molecule type" value="Genomic_DNA"/>
</dbReference>
<accession>A0A922D031</accession>
<keyword evidence="3" id="KW-1185">Reference proteome</keyword>
<proteinExistence type="predicted"/>
<name>A0A922D031_MANSE</name>
<organism evidence="2 3">
    <name type="scientific">Manduca sexta</name>
    <name type="common">Tobacco hawkmoth</name>
    <name type="synonym">Tobacco hornworm</name>
    <dbReference type="NCBI Taxonomy" id="7130"/>
    <lineage>
        <taxon>Eukaryota</taxon>
        <taxon>Metazoa</taxon>
        <taxon>Ecdysozoa</taxon>
        <taxon>Arthropoda</taxon>
        <taxon>Hexapoda</taxon>
        <taxon>Insecta</taxon>
        <taxon>Pterygota</taxon>
        <taxon>Neoptera</taxon>
        <taxon>Endopterygota</taxon>
        <taxon>Lepidoptera</taxon>
        <taxon>Glossata</taxon>
        <taxon>Ditrysia</taxon>
        <taxon>Bombycoidea</taxon>
        <taxon>Sphingidae</taxon>
        <taxon>Sphinginae</taxon>
        <taxon>Sphingini</taxon>
        <taxon>Manduca</taxon>
    </lineage>
</organism>
<dbReference type="InterPro" id="IPR040985">
    <property type="entry name" value="Nup54_C"/>
</dbReference>
<sequence>MLVIVIKTFFEDTAFEIFCNMYYCKSKTKICSTRPLYAQEDVKQFLTLQQRGMAHLLDTARKDLAALNTIAEGMAQLVRG</sequence>
<evidence type="ECO:0000259" key="1">
    <source>
        <dbReference type="Pfam" id="PF18437"/>
    </source>
</evidence>
<comment type="caution">
    <text evidence="2">The sequence shown here is derived from an EMBL/GenBank/DDBJ whole genome shotgun (WGS) entry which is preliminary data.</text>
</comment>
<dbReference type="AlphaFoldDB" id="A0A922D031"/>
<reference evidence="2" key="2">
    <citation type="submission" date="2020-12" db="EMBL/GenBank/DDBJ databases">
        <authorList>
            <person name="Kanost M."/>
        </authorList>
    </citation>
    <scope>NUCLEOTIDE SEQUENCE</scope>
</reference>